<keyword evidence="2" id="KW-1185">Reference proteome</keyword>
<protein>
    <recommendedName>
        <fullName evidence="3">PAS domain-containing protein</fullName>
    </recommendedName>
</protein>
<evidence type="ECO:0000313" key="2">
    <source>
        <dbReference type="Proteomes" id="UP000048926"/>
    </source>
</evidence>
<accession>A0A0M6XW68</accession>
<reference evidence="2" key="1">
    <citation type="submission" date="2015-07" db="EMBL/GenBank/DDBJ databases">
        <authorList>
            <person name="Rodrigo-Torres Lidia"/>
            <person name="Arahal R.David."/>
        </authorList>
    </citation>
    <scope>NUCLEOTIDE SEQUENCE [LARGE SCALE GENOMIC DNA]</scope>
    <source>
        <strain evidence="2">CECT 4801</strain>
    </source>
</reference>
<dbReference type="RefSeq" id="WP_055654036.1">
    <property type="nucleotide sequence ID" value="NZ_CXST01000001.1"/>
</dbReference>
<organism evidence="1 2">
    <name type="scientific">Roseibium aggregatum</name>
    <dbReference type="NCBI Taxonomy" id="187304"/>
    <lineage>
        <taxon>Bacteria</taxon>
        <taxon>Pseudomonadati</taxon>
        <taxon>Pseudomonadota</taxon>
        <taxon>Alphaproteobacteria</taxon>
        <taxon>Hyphomicrobiales</taxon>
        <taxon>Stappiaceae</taxon>
        <taxon>Roseibium</taxon>
    </lineage>
</organism>
<proteinExistence type="predicted"/>
<dbReference type="Proteomes" id="UP000048926">
    <property type="component" value="Unassembled WGS sequence"/>
</dbReference>
<gene>
    <name evidence="1" type="ORF">LAL4801_00516</name>
</gene>
<name>A0A0M6XW68_9HYPH</name>
<sequence length="168" mass="18558">MLTRPDTHFSELGTQAIEKGLADPALSAFYDSIMSTDAVQIQQCLKPFLPHLSLCSDKMPGNAPPPIFYVGKESGQRHLFGEDWASPATPACGLRTPDPDLEKASAEGYRKALEGTPYYGYAHTKIQVNGEFYEVAFERLIVAVRPSLQSDLRFCAYLGVIQDLQRTS</sequence>
<dbReference type="OrthoDB" id="7677224at2"/>
<evidence type="ECO:0000313" key="1">
    <source>
        <dbReference type="EMBL" id="CTQ42094.1"/>
    </source>
</evidence>
<evidence type="ECO:0008006" key="3">
    <source>
        <dbReference type="Google" id="ProtNLM"/>
    </source>
</evidence>
<dbReference type="AlphaFoldDB" id="A0A0M6XW68"/>
<dbReference type="EMBL" id="CXST01000001">
    <property type="protein sequence ID" value="CTQ42094.1"/>
    <property type="molecule type" value="Genomic_DNA"/>
</dbReference>